<dbReference type="GO" id="GO:0030234">
    <property type="term" value="F:enzyme regulator activity"/>
    <property type="evidence" value="ECO:0007669"/>
    <property type="project" value="InterPro"/>
</dbReference>
<dbReference type="eggNOG" id="COG0347">
    <property type="taxonomic scope" value="Bacteria"/>
</dbReference>
<dbReference type="Pfam" id="PF00543">
    <property type="entry name" value="P-II"/>
    <property type="match status" value="1"/>
</dbReference>
<dbReference type="GeneID" id="302999339"/>
<dbReference type="KEGG" id="tsu:Tresu_2220"/>
<dbReference type="HOGENOM" id="CLU_102878_0_0_12"/>
<sequence>MSAFYLLLAEVPQNKAELVSDSAVKAGSFGGTVLRGKGISSSGLADALGLGAKTKDIVLILVEQENKEKIFSAVQEACENEKKDFGYLCALESDTMVKAGIIKGKEGDAMSEGKQTLISVILNKGYADDAMAAARKAGAGGGTVINARGTAREDDAKFFGMHIVPEKEMLMIIVDSEKKDSVLDAVKNLACLQEPGSGIVFCSTVNSFSTLGKK</sequence>
<dbReference type="InterPro" id="IPR011322">
    <property type="entry name" value="N-reg_PII-like_a/b"/>
</dbReference>
<dbReference type="SUPFAM" id="SSF54913">
    <property type="entry name" value="GlnB-like"/>
    <property type="match status" value="2"/>
</dbReference>
<dbReference type="Proteomes" id="UP000006852">
    <property type="component" value="Chromosome"/>
</dbReference>
<dbReference type="SMART" id="SM00938">
    <property type="entry name" value="P-II"/>
    <property type="match status" value="1"/>
</dbReference>
<evidence type="ECO:0000313" key="2">
    <source>
        <dbReference type="Proteomes" id="UP000006852"/>
    </source>
</evidence>
<evidence type="ECO:0000313" key="1">
    <source>
        <dbReference type="EMBL" id="AEB15089.1"/>
    </source>
</evidence>
<dbReference type="InterPro" id="IPR002187">
    <property type="entry name" value="N-reg_PII"/>
</dbReference>
<dbReference type="RefSeq" id="WP_013702341.1">
    <property type="nucleotide sequence ID" value="NC_015385.1"/>
</dbReference>
<reference evidence="1 2" key="1">
    <citation type="journal article" date="2011" name="Stand. Genomic Sci.">
        <title>Complete genome sequence of Treponema succinifaciens type strain (6091).</title>
        <authorList>
            <person name="Han C."/>
            <person name="Gronow S."/>
            <person name="Teshima H."/>
            <person name="Lapidus A."/>
            <person name="Nolan M."/>
            <person name="Lucas S."/>
            <person name="Hammon N."/>
            <person name="Deshpande S."/>
            <person name="Cheng J.F."/>
            <person name="Zeytun A."/>
            <person name="Tapia R."/>
            <person name="Goodwin L."/>
            <person name="Pitluck S."/>
            <person name="Liolios K."/>
            <person name="Pagani I."/>
            <person name="Ivanova N."/>
            <person name="Mavromatis K."/>
            <person name="Mikhailova N."/>
            <person name="Huntemann M."/>
            <person name="Pati A."/>
            <person name="Chen A."/>
            <person name="Palaniappan K."/>
            <person name="Land M."/>
            <person name="Hauser L."/>
            <person name="Brambilla E.M."/>
            <person name="Rohde M."/>
            <person name="Goker M."/>
            <person name="Woyke T."/>
            <person name="Bristow J."/>
            <person name="Eisen J.A."/>
            <person name="Markowitz V."/>
            <person name="Hugenholtz P."/>
            <person name="Kyrpides N.C."/>
            <person name="Klenk H.P."/>
            <person name="Detter J.C."/>
        </authorList>
    </citation>
    <scope>NUCLEOTIDE SEQUENCE [LARGE SCALE GENOMIC DNA]</scope>
    <source>
        <strain evidence="2">ATCC 33096 / DSM 2489 / 6091</strain>
    </source>
</reference>
<dbReference type="AlphaFoldDB" id="F2NTN0"/>
<organism evidence="1 2">
    <name type="scientific">Treponema succinifaciens (strain ATCC 33096 / DSM 2489 / 6091)</name>
    <dbReference type="NCBI Taxonomy" id="869209"/>
    <lineage>
        <taxon>Bacteria</taxon>
        <taxon>Pseudomonadati</taxon>
        <taxon>Spirochaetota</taxon>
        <taxon>Spirochaetia</taxon>
        <taxon>Spirochaetales</taxon>
        <taxon>Treponemataceae</taxon>
        <taxon>Treponema</taxon>
    </lineage>
</organism>
<reference evidence="2" key="2">
    <citation type="submission" date="2011-04" db="EMBL/GenBank/DDBJ databases">
        <title>The complete genome of chromosome of Treponema succinifaciens DSM 2489.</title>
        <authorList>
            <person name="Lucas S."/>
            <person name="Copeland A."/>
            <person name="Lapidus A."/>
            <person name="Bruce D."/>
            <person name="Goodwin L."/>
            <person name="Pitluck S."/>
            <person name="Peters L."/>
            <person name="Kyrpides N."/>
            <person name="Mavromatis K."/>
            <person name="Ivanova N."/>
            <person name="Ovchinnikova G."/>
            <person name="Teshima H."/>
            <person name="Detter J.C."/>
            <person name="Tapia R."/>
            <person name="Han C."/>
            <person name="Land M."/>
            <person name="Hauser L."/>
            <person name="Markowitz V."/>
            <person name="Cheng J.-F."/>
            <person name="Hugenholtz P."/>
            <person name="Woyke T."/>
            <person name="Wu D."/>
            <person name="Gronow S."/>
            <person name="Wellnitz S."/>
            <person name="Brambilla E."/>
            <person name="Klenk H.-P."/>
            <person name="Eisen J.A."/>
        </authorList>
    </citation>
    <scope>NUCLEOTIDE SEQUENCE [LARGE SCALE GENOMIC DNA]</scope>
    <source>
        <strain evidence="2">ATCC 33096 / DSM 2489 / 6091</strain>
    </source>
</reference>
<dbReference type="OrthoDB" id="5460316at2"/>
<keyword evidence="2" id="KW-1185">Reference proteome</keyword>
<name>F2NTN0_TRES6</name>
<accession>F2NTN0</accession>
<dbReference type="PROSITE" id="PS51343">
    <property type="entry name" value="PII_GLNB_DOM"/>
    <property type="match status" value="1"/>
</dbReference>
<dbReference type="Gene3D" id="3.30.70.120">
    <property type="match status" value="2"/>
</dbReference>
<protein>
    <submittedName>
        <fullName evidence="1">Nitrogen regulatory protein P-II</fullName>
    </submittedName>
</protein>
<proteinExistence type="predicted"/>
<gene>
    <name evidence="1" type="ordered locus">Tresu_2220</name>
</gene>
<dbReference type="InterPro" id="IPR015867">
    <property type="entry name" value="N-reg_PII/ATP_PRibTrfase_C"/>
</dbReference>
<dbReference type="STRING" id="869209.Tresu_2220"/>
<dbReference type="GO" id="GO:0006808">
    <property type="term" value="P:regulation of nitrogen utilization"/>
    <property type="evidence" value="ECO:0007669"/>
    <property type="project" value="InterPro"/>
</dbReference>
<dbReference type="EMBL" id="CP002631">
    <property type="protein sequence ID" value="AEB15089.1"/>
    <property type="molecule type" value="Genomic_DNA"/>
</dbReference>